<accession>A0ABX7WSQ8</accession>
<sequence>MYLLSTVFRFNQKLRISINKQVRRNIIAFPAVLLIAFHLSACGGGGVTTVTPDSATPAVETPGNTQTENTQPDSGSSDPATLPEILMDQSEPVSGAVKLSLSNHFPYPSVSWYSNLRLIGVGTDTTWKTTDEKNGTYLILAKIQLADGTYAEIRRNITVADGNLTISAEINGVTGTIGVGVFASSKYGVAKVEASFDGNPASSLAEPNGCTGQNCFRVFGVKNSFRFYLDAMTAGSGDHSVLLTMTDTAGNSKSLTVPFTISNPPIVNISSPSTDNIFANGTLLIAGNYTTDKKDVVTVTASLGDYTFMQTSDQQFAQTLDLSGIKVGTYNLTVQAKDSTDGVTTMSYKVIVTSTPAYQPLFTIDSNSQLLAAEGDNVLYSSASQEFRVRNTTTGQEIILNSEISLYNWQISNGYIYASGQCTEADYLSKCIYQSSPDGSMRNLSNSNSSLNSFNFIVHGHYVMWGNDNGTYTLYDTNSQTDTQGIMPSPAISGDYDFNVQNGIVSIVYQALTEGSGYDIFCWTSDTQTSTRLTNDNMVKNTIKTDGIQVAWRQYSPQTPSSSLLVQPISGGNATTLSSDVKNYALAGNGIVSWQETGMLKVKTQTGISILASNDPTLYGAGDGQVIFSEGGKTYSWNATTGISTLRLDTTPTQTFITNGSAYFVIGDDYSSRKTVYRVSLD</sequence>
<evidence type="ECO:0000256" key="1">
    <source>
        <dbReference type="SAM" id="MobiDB-lite"/>
    </source>
</evidence>
<reference evidence="2 3" key="1">
    <citation type="submission" date="2021-04" db="EMBL/GenBank/DDBJ databases">
        <title>Genomics, taxonomy and metabolism of representatives of sulfur bacteria of the genus Thiothrix: Thiothrix fructosivorans QT, Thiothrix unzii A1T and three new species, Thiothrix subterranea sp. nov., Thiothrix litoralis sp. nov. and 'Candidatus Thiothrix anitrata' sp. nov.</title>
        <authorList>
            <person name="Ravin N.V."/>
            <person name="Smolyakov D."/>
            <person name="Rudenko T.S."/>
            <person name="Mardanov A.V."/>
            <person name="Beletsky A.V."/>
            <person name="Markov N.D."/>
            <person name="Fomenkov A.I."/>
            <person name="Roberts R.J."/>
            <person name="Karnachuk O.V."/>
            <person name="Novikov A."/>
            <person name="Grabovich M.Y."/>
        </authorList>
    </citation>
    <scope>NUCLEOTIDE SEQUENCE [LARGE SCALE GENOMIC DNA]</scope>
    <source>
        <strain evidence="2 3">AS</strain>
    </source>
</reference>
<feature type="region of interest" description="Disordered" evidence="1">
    <location>
        <begin position="52"/>
        <end position="82"/>
    </location>
</feature>
<keyword evidence="3" id="KW-1185">Reference proteome</keyword>
<dbReference type="EMBL" id="CP072801">
    <property type="protein sequence ID" value="QTR46537.1"/>
    <property type="molecule type" value="Genomic_DNA"/>
</dbReference>
<evidence type="ECO:0008006" key="4">
    <source>
        <dbReference type="Google" id="ProtNLM"/>
    </source>
</evidence>
<feature type="compositionally biased region" description="Polar residues" evidence="1">
    <location>
        <begin position="62"/>
        <end position="79"/>
    </location>
</feature>
<name>A0ABX7WSQ8_9GAMM</name>
<evidence type="ECO:0000313" key="3">
    <source>
        <dbReference type="Proteomes" id="UP000672039"/>
    </source>
</evidence>
<evidence type="ECO:0000313" key="2">
    <source>
        <dbReference type="EMBL" id="QTR46537.1"/>
    </source>
</evidence>
<organism evidence="2 3">
    <name type="scientific">Thiothrix litoralis</name>
    <dbReference type="NCBI Taxonomy" id="2891210"/>
    <lineage>
        <taxon>Bacteria</taxon>
        <taxon>Pseudomonadati</taxon>
        <taxon>Pseudomonadota</taxon>
        <taxon>Gammaproteobacteria</taxon>
        <taxon>Thiotrichales</taxon>
        <taxon>Thiotrichaceae</taxon>
        <taxon>Thiothrix</taxon>
    </lineage>
</organism>
<gene>
    <name evidence="2" type="ORF">J9253_00805</name>
</gene>
<dbReference type="Proteomes" id="UP000672039">
    <property type="component" value="Chromosome"/>
</dbReference>
<proteinExistence type="predicted"/>
<dbReference type="RefSeq" id="WP_210222870.1">
    <property type="nucleotide sequence ID" value="NZ_CP072801.1"/>
</dbReference>
<protein>
    <recommendedName>
        <fullName evidence="4">Cadherin-like beta sandwich domain-containing protein</fullName>
    </recommendedName>
</protein>